<evidence type="ECO:0000256" key="2">
    <source>
        <dbReference type="ARBA" id="ARBA00022723"/>
    </source>
</evidence>
<dbReference type="RefSeq" id="WP_209141559.1">
    <property type="nucleotide sequence ID" value="NZ_JAGHKO010000010.1"/>
</dbReference>
<comment type="similarity">
    <text evidence="1">Belongs to the DinB family.</text>
</comment>
<accession>A0ABS3Z012</accession>
<evidence type="ECO:0000256" key="1">
    <source>
        <dbReference type="ARBA" id="ARBA00008635"/>
    </source>
</evidence>
<keyword evidence="4" id="KW-1185">Reference proteome</keyword>
<dbReference type="PANTHER" id="PTHR37302:SF1">
    <property type="entry name" value="PROTEIN DINB"/>
    <property type="match status" value="1"/>
</dbReference>
<gene>
    <name evidence="3" type="ORF">J7I42_24690</name>
</gene>
<dbReference type="InterPro" id="IPR034660">
    <property type="entry name" value="DinB/YfiT-like"/>
</dbReference>
<dbReference type="InterPro" id="IPR007837">
    <property type="entry name" value="DinB"/>
</dbReference>
<organism evidence="3 4">
    <name type="scientific">Niastella soli</name>
    <dbReference type="NCBI Taxonomy" id="2821487"/>
    <lineage>
        <taxon>Bacteria</taxon>
        <taxon>Pseudomonadati</taxon>
        <taxon>Bacteroidota</taxon>
        <taxon>Chitinophagia</taxon>
        <taxon>Chitinophagales</taxon>
        <taxon>Chitinophagaceae</taxon>
        <taxon>Niastella</taxon>
    </lineage>
</organism>
<dbReference type="EMBL" id="JAGHKO010000010">
    <property type="protein sequence ID" value="MBO9203505.1"/>
    <property type="molecule type" value="Genomic_DNA"/>
</dbReference>
<dbReference type="SUPFAM" id="SSF109854">
    <property type="entry name" value="DinB/YfiT-like putative metalloenzymes"/>
    <property type="match status" value="1"/>
</dbReference>
<name>A0ABS3Z012_9BACT</name>
<keyword evidence="2" id="KW-0479">Metal-binding</keyword>
<proteinExistence type="inferred from homology"/>
<evidence type="ECO:0000313" key="3">
    <source>
        <dbReference type="EMBL" id="MBO9203505.1"/>
    </source>
</evidence>
<evidence type="ECO:0000313" key="4">
    <source>
        <dbReference type="Proteomes" id="UP000677244"/>
    </source>
</evidence>
<sequence>MDRTYLQQIANYNYWADSKIIAWLQQITDQQWEQVITSSFSSIAQTAIHIVSAEKYWIDHWTHTPGPTFFSLEFKGTKNELIEIWTRSSAAFSSCVESYPAVNYSQAVSFKYPKSGGTGQMAFWQTVVHAINHSTYHRGQLVTLFRQVGFTHLSSLDMATYFQLQLSE</sequence>
<comment type="caution">
    <text evidence="3">The sequence shown here is derived from an EMBL/GenBank/DDBJ whole genome shotgun (WGS) entry which is preliminary data.</text>
</comment>
<dbReference type="Gene3D" id="1.20.120.450">
    <property type="entry name" value="dinb family like domain"/>
    <property type="match status" value="1"/>
</dbReference>
<dbReference type="Pfam" id="PF05163">
    <property type="entry name" value="DinB"/>
    <property type="match status" value="1"/>
</dbReference>
<dbReference type="PANTHER" id="PTHR37302">
    <property type="entry name" value="SLR1116 PROTEIN"/>
    <property type="match status" value="1"/>
</dbReference>
<protein>
    <submittedName>
        <fullName evidence="3">DinB family protein</fullName>
    </submittedName>
</protein>
<reference evidence="3 4" key="1">
    <citation type="submission" date="2021-03" db="EMBL/GenBank/DDBJ databases">
        <title>Assistant Professor.</title>
        <authorList>
            <person name="Huq M.A."/>
        </authorList>
    </citation>
    <scope>NUCLEOTIDE SEQUENCE [LARGE SCALE GENOMIC DNA]</scope>
    <source>
        <strain evidence="3 4">MAH-29</strain>
    </source>
</reference>
<dbReference type="Proteomes" id="UP000677244">
    <property type="component" value="Unassembled WGS sequence"/>
</dbReference>